<dbReference type="EMBL" id="ACZL01000003">
    <property type="protein sequence ID" value="EHI56775.1"/>
    <property type="molecule type" value="Genomic_DNA"/>
</dbReference>
<dbReference type="eggNOG" id="COG0716">
    <property type="taxonomic scope" value="Bacteria"/>
</dbReference>
<dbReference type="Gene3D" id="3.30.70.20">
    <property type="match status" value="1"/>
</dbReference>
<keyword evidence="4" id="KW-0677">Repeat</keyword>
<evidence type="ECO:0000256" key="1">
    <source>
        <dbReference type="ARBA" id="ARBA00022448"/>
    </source>
</evidence>
<keyword evidence="7" id="KW-0411">Iron-sulfur</keyword>
<comment type="caution">
    <text evidence="9">The sequence shown here is derived from an EMBL/GenBank/DDBJ whole genome shotgun (WGS) entry which is preliminary data.</text>
</comment>
<dbReference type="GO" id="GO:0046872">
    <property type="term" value="F:metal ion binding"/>
    <property type="evidence" value="ECO:0007669"/>
    <property type="project" value="UniProtKB-KW"/>
</dbReference>
<evidence type="ECO:0000313" key="9">
    <source>
        <dbReference type="EMBL" id="EHI56775.1"/>
    </source>
</evidence>
<keyword evidence="5" id="KW-0249">Electron transport</keyword>
<feature type="domain" description="4Fe-4S ferredoxin-type" evidence="8">
    <location>
        <begin position="217"/>
        <end position="241"/>
    </location>
</feature>
<evidence type="ECO:0000256" key="5">
    <source>
        <dbReference type="ARBA" id="ARBA00022982"/>
    </source>
</evidence>
<name>G5GF84_9FIRM</name>
<organism evidence="9 10">
    <name type="scientific">Johnsonella ignava ATCC 51276</name>
    <dbReference type="NCBI Taxonomy" id="679200"/>
    <lineage>
        <taxon>Bacteria</taxon>
        <taxon>Bacillati</taxon>
        <taxon>Bacillota</taxon>
        <taxon>Clostridia</taxon>
        <taxon>Lachnospirales</taxon>
        <taxon>Lachnospiraceae</taxon>
        <taxon>Johnsonella</taxon>
    </lineage>
</organism>
<dbReference type="InterPro" id="IPR047964">
    <property type="entry name" value="EFR1-like"/>
</dbReference>
<dbReference type="Pfam" id="PF00037">
    <property type="entry name" value="Fer4"/>
    <property type="match status" value="1"/>
</dbReference>
<dbReference type="InterPro" id="IPR017896">
    <property type="entry name" value="4Fe4S_Fe-S-bd"/>
</dbReference>
<keyword evidence="3" id="KW-0479">Metal-binding</keyword>
<dbReference type="NCBIfam" id="NF038196">
    <property type="entry name" value="ferrodoxin_EFR1"/>
    <property type="match status" value="1"/>
</dbReference>
<evidence type="ECO:0000256" key="2">
    <source>
        <dbReference type="ARBA" id="ARBA00022485"/>
    </source>
</evidence>
<evidence type="ECO:0000256" key="4">
    <source>
        <dbReference type="ARBA" id="ARBA00022737"/>
    </source>
</evidence>
<dbReference type="eggNOG" id="COG1145">
    <property type="taxonomic scope" value="Bacteria"/>
</dbReference>
<evidence type="ECO:0000256" key="7">
    <source>
        <dbReference type="ARBA" id="ARBA00023014"/>
    </source>
</evidence>
<dbReference type="PANTHER" id="PTHR43687">
    <property type="entry name" value="ADENYLYLSULFATE REDUCTASE, BETA SUBUNIT"/>
    <property type="match status" value="1"/>
</dbReference>
<dbReference type="InterPro" id="IPR029039">
    <property type="entry name" value="Flavoprotein-like_sf"/>
</dbReference>
<dbReference type="PANTHER" id="PTHR43687:SF6">
    <property type="entry name" value="L-ASPARTATE SEMIALDEHYDE SULFURTRANSFERASE IRON-SULFUR SUBUNIT"/>
    <property type="match status" value="1"/>
</dbReference>
<dbReference type="PATRIC" id="fig|679200.3.peg.243"/>
<protein>
    <recommendedName>
        <fullName evidence="8">4Fe-4S ferredoxin-type domain-containing protein</fullName>
    </recommendedName>
</protein>
<keyword evidence="10" id="KW-1185">Reference proteome</keyword>
<dbReference type="GO" id="GO:0051539">
    <property type="term" value="F:4 iron, 4 sulfur cluster binding"/>
    <property type="evidence" value="ECO:0007669"/>
    <property type="project" value="UniProtKB-KW"/>
</dbReference>
<dbReference type="Pfam" id="PF12724">
    <property type="entry name" value="Flavodoxin_5"/>
    <property type="match status" value="1"/>
</dbReference>
<dbReference type="AlphaFoldDB" id="G5GF84"/>
<reference evidence="9 10" key="1">
    <citation type="submission" date="2011-08" db="EMBL/GenBank/DDBJ databases">
        <title>The Genome Sequence of Johnsonella ignava ATCC 51276.</title>
        <authorList>
            <consortium name="The Broad Institute Genome Sequencing Platform"/>
            <person name="Earl A."/>
            <person name="Ward D."/>
            <person name="Feldgarden M."/>
            <person name="Gevers D."/>
            <person name="Izard J."/>
            <person name="Blanton J.M."/>
            <person name="Baranova O.V."/>
            <person name="Dewhirst F.E."/>
            <person name="Young S.K."/>
            <person name="Zeng Q."/>
            <person name="Gargeya S."/>
            <person name="Fitzgerald M."/>
            <person name="Haas B."/>
            <person name="Abouelleil A."/>
            <person name="Alvarado L."/>
            <person name="Arachchi H.M."/>
            <person name="Berlin A."/>
            <person name="Brown A."/>
            <person name="Chapman S.B."/>
            <person name="Chen Z."/>
            <person name="Dunbar C."/>
            <person name="Freedman E."/>
            <person name="Gearin G."/>
            <person name="Gellesch M."/>
            <person name="Goldberg J."/>
            <person name="Griggs A."/>
            <person name="Gujja S."/>
            <person name="Heiman D."/>
            <person name="Howarth C."/>
            <person name="Larson L."/>
            <person name="Lui A."/>
            <person name="MacDonald P.J.P."/>
            <person name="Montmayeur A."/>
            <person name="Murphy C."/>
            <person name="Neiman D."/>
            <person name="Pearson M."/>
            <person name="Priest M."/>
            <person name="Roberts A."/>
            <person name="Saif S."/>
            <person name="Shea T."/>
            <person name="Shenoy N."/>
            <person name="Sisk P."/>
            <person name="Stolte C."/>
            <person name="Sykes S."/>
            <person name="Wortman J."/>
            <person name="Nusbaum C."/>
            <person name="Birren B."/>
        </authorList>
    </citation>
    <scope>NUCLEOTIDE SEQUENCE [LARGE SCALE GENOMIC DNA]</scope>
    <source>
        <strain evidence="9 10">ATCC 51276</strain>
    </source>
</reference>
<sequence>MLGIYFSGTGNTKYCIERFLQECGDNIESYSIEDERAIPGIKQNDTIVMGYPVYYSNIPKILKDFIQKNSSIWEGKKIFIIATMGLFSGDGAGILGRLLESFQAKVIGGLHLTMPDCISDIKILKRSLERNKEIIKKSDEKIKLSAQNFKKGEFSQDGIGLLSHLAGLFGQRLYCYNATKKYSDKLKIDREKCIGCGVCAKVCPMNNIEIKEHKAVPNNMCTVCYRCVNKCPTLAITLLGKKVVEQCGIEKYLDKTI</sequence>
<dbReference type="InterPro" id="IPR050572">
    <property type="entry name" value="Fe-S_Ferredoxin"/>
</dbReference>
<dbReference type="SUPFAM" id="SSF54862">
    <property type="entry name" value="4Fe-4S ferredoxins"/>
    <property type="match status" value="1"/>
</dbReference>
<dbReference type="InterPro" id="IPR026816">
    <property type="entry name" value="Flavodoxin_dom"/>
</dbReference>
<dbReference type="STRING" id="679200.HMPREF9333_00222"/>
<dbReference type="RefSeq" id="WP_005539196.1">
    <property type="nucleotide sequence ID" value="NZ_JH378829.1"/>
</dbReference>
<keyword evidence="1" id="KW-0813">Transport</keyword>
<evidence type="ECO:0000259" key="8">
    <source>
        <dbReference type="PROSITE" id="PS51379"/>
    </source>
</evidence>
<keyword evidence="2" id="KW-0004">4Fe-4S</keyword>
<dbReference type="Pfam" id="PF12800">
    <property type="entry name" value="Fer4_4"/>
    <property type="match status" value="1"/>
</dbReference>
<dbReference type="SUPFAM" id="SSF52218">
    <property type="entry name" value="Flavoproteins"/>
    <property type="match status" value="1"/>
</dbReference>
<feature type="domain" description="4Fe-4S ferredoxin-type" evidence="8">
    <location>
        <begin position="184"/>
        <end position="213"/>
    </location>
</feature>
<gene>
    <name evidence="9" type="ORF">HMPREF9333_00222</name>
</gene>
<keyword evidence="6" id="KW-0408">Iron</keyword>
<dbReference type="HOGENOM" id="CLU_068049_1_1_9"/>
<dbReference type="Proteomes" id="UP000003011">
    <property type="component" value="Unassembled WGS sequence"/>
</dbReference>
<dbReference type="Gene3D" id="3.40.50.360">
    <property type="match status" value="1"/>
</dbReference>
<dbReference type="PROSITE" id="PS51379">
    <property type="entry name" value="4FE4S_FER_2"/>
    <property type="match status" value="2"/>
</dbReference>
<proteinExistence type="predicted"/>
<dbReference type="OrthoDB" id="9813995at2"/>
<evidence type="ECO:0000313" key="10">
    <source>
        <dbReference type="Proteomes" id="UP000003011"/>
    </source>
</evidence>
<dbReference type="InterPro" id="IPR017900">
    <property type="entry name" value="4Fe4S_Fe_S_CS"/>
</dbReference>
<dbReference type="PROSITE" id="PS00198">
    <property type="entry name" value="4FE4S_FER_1"/>
    <property type="match status" value="2"/>
</dbReference>
<evidence type="ECO:0000256" key="6">
    <source>
        <dbReference type="ARBA" id="ARBA00023004"/>
    </source>
</evidence>
<accession>G5GF84</accession>
<evidence type="ECO:0000256" key="3">
    <source>
        <dbReference type="ARBA" id="ARBA00022723"/>
    </source>
</evidence>